<evidence type="ECO:0000313" key="1">
    <source>
        <dbReference type="EMBL" id="RHN60351.1"/>
    </source>
</evidence>
<reference evidence="2" key="1">
    <citation type="journal article" date="2018" name="Nat. Plants">
        <title>Whole-genome landscape of Medicago truncatula symbiotic genes.</title>
        <authorList>
            <person name="Pecrix Y."/>
            <person name="Staton S.E."/>
            <person name="Sallet E."/>
            <person name="Lelandais-Briere C."/>
            <person name="Moreau S."/>
            <person name="Carrere S."/>
            <person name="Blein T."/>
            <person name="Jardinaud M.F."/>
            <person name="Latrasse D."/>
            <person name="Zouine M."/>
            <person name="Zahm M."/>
            <person name="Kreplak J."/>
            <person name="Mayjonade B."/>
            <person name="Satge C."/>
            <person name="Perez M."/>
            <person name="Cauet S."/>
            <person name="Marande W."/>
            <person name="Chantry-Darmon C."/>
            <person name="Lopez-Roques C."/>
            <person name="Bouchez O."/>
            <person name="Berard A."/>
            <person name="Debelle F."/>
            <person name="Munos S."/>
            <person name="Bendahmane A."/>
            <person name="Berges H."/>
            <person name="Niebel A."/>
            <person name="Buitink J."/>
            <person name="Frugier F."/>
            <person name="Benhamed M."/>
            <person name="Crespi M."/>
            <person name="Gouzy J."/>
            <person name="Gamas P."/>
        </authorList>
    </citation>
    <scope>NUCLEOTIDE SEQUENCE [LARGE SCALE GENOMIC DNA]</scope>
    <source>
        <strain evidence="2">cv. Jemalong A17</strain>
    </source>
</reference>
<proteinExistence type="predicted"/>
<organism evidence="1 2">
    <name type="scientific">Medicago truncatula</name>
    <name type="common">Barrel medic</name>
    <name type="synonym">Medicago tribuloides</name>
    <dbReference type="NCBI Taxonomy" id="3880"/>
    <lineage>
        <taxon>Eukaryota</taxon>
        <taxon>Viridiplantae</taxon>
        <taxon>Streptophyta</taxon>
        <taxon>Embryophyta</taxon>
        <taxon>Tracheophyta</taxon>
        <taxon>Spermatophyta</taxon>
        <taxon>Magnoliopsida</taxon>
        <taxon>eudicotyledons</taxon>
        <taxon>Gunneridae</taxon>
        <taxon>Pentapetalae</taxon>
        <taxon>rosids</taxon>
        <taxon>fabids</taxon>
        <taxon>Fabales</taxon>
        <taxon>Fabaceae</taxon>
        <taxon>Papilionoideae</taxon>
        <taxon>50 kb inversion clade</taxon>
        <taxon>NPAAA clade</taxon>
        <taxon>Hologalegina</taxon>
        <taxon>IRL clade</taxon>
        <taxon>Trifolieae</taxon>
        <taxon>Medicago</taxon>
    </lineage>
</organism>
<dbReference type="Gramene" id="rna22655">
    <property type="protein sequence ID" value="RHN60351.1"/>
    <property type="gene ID" value="gene22655"/>
</dbReference>
<evidence type="ECO:0000313" key="2">
    <source>
        <dbReference type="Proteomes" id="UP000265566"/>
    </source>
</evidence>
<dbReference type="Proteomes" id="UP000265566">
    <property type="component" value="Chromosome 4"/>
</dbReference>
<protein>
    <submittedName>
        <fullName evidence="1">Uncharacterized protein</fullName>
    </submittedName>
</protein>
<comment type="caution">
    <text evidence="1">The sequence shown here is derived from an EMBL/GenBank/DDBJ whole genome shotgun (WGS) entry which is preliminary data.</text>
</comment>
<sequence>MQPESTLDFDLHYCSTCFRLMLPATPPTVHNTQNLIHTDNGRSYISTVVNLLQQQSARRNKYTSVFFLFGIYGFPRKMAFCECSCSLHCS</sequence>
<dbReference type="EMBL" id="PSQE01000004">
    <property type="protein sequence ID" value="RHN60351.1"/>
    <property type="molecule type" value="Genomic_DNA"/>
</dbReference>
<accession>A0A396I6J1</accession>
<name>A0A396I6J1_MEDTR</name>
<gene>
    <name evidence="1" type="ORF">MtrunA17_Chr4g0024871</name>
</gene>
<dbReference type="AlphaFoldDB" id="A0A396I6J1"/>